<accession>A0ABR2REL6</accession>
<dbReference type="EMBL" id="JBBPBN010000023">
    <property type="protein sequence ID" value="KAK9011367.1"/>
    <property type="molecule type" value="Genomic_DNA"/>
</dbReference>
<keyword evidence="2" id="KW-1185">Reference proteome</keyword>
<proteinExistence type="predicted"/>
<sequence>MLIKNKNGQVLKQAYLDGAIDNGFVDLVGVPRSLCFSDVSHNLLVKRTILSPFTKEYRVVSTPSGIRLFLEVCSIANIPSNSQLKRVLVNASNDSELKHRLRMEVLKCEICFLNA</sequence>
<evidence type="ECO:0000313" key="1">
    <source>
        <dbReference type="EMBL" id="KAK9011367.1"/>
    </source>
</evidence>
<gene>
    <name evidence="1" type="ORF">V6N11_044219</name>
</gene>
<dbReference type="Proteomes" id="UP001396334">
    <property type="component" value="Unassembled WGS sequence"/>
</dbReference>
<reference evidence="1 2" key="1">
    <citation type="journal article" date="2024" name="G3 (Bethesda)">
        <title>Genome assembly of Hibiscus sabdariffa L. provides insights into metabolisms of medicinal natural products.</title>
        <authorList>
            <person name="Kim T."/>
        </authorList>
    </citation>
    <scope>NUCLEOTIDE SEQUENCE [LARGE SCALE GENOMIC DNA]</scope>
    <source>
        <strain evidence="1">TK-2024</strain>
        <tissue evidence="1">Old leaves</tissue>
    </source>
</reference>
<evidence type="ECO:0000313" key="2">
    <source>
        <dbReference type="Proteomes" id="UP001396334"/>
    </source>
</evidence>
<protein>
    <submittedName>
        <fullName evidence="1">Uncharacterized protein</fullName>
    </submittedName>
</protein>
<organism evidence="1 2">
    <name type="scientific">Hibiscus sabdariffa</name>
    <name type="common">roselle</name>
    <dbReference type="NCBI Taxonomy" id="183260"/>
    <lineage>
        <taxon>Eukaryota</taxon>
        <taxon>Viridiplantae</taxon>
        <taxon>Streptophyta</taxon>
        <taxon>Embryophyta</taxon>
        <taxon>Tracheophyta</taxon>
        <taxon>Spermatophyta</taxon>
        <taxon>Magnoliopsida</taxon>
        <taxon>eudicotyledons</taxon>
        <taxon>Gunneridae</taxon>
        <taxon>Pentapetalae</taxon>
        <taxon>rosids</taxon>
        <taxon>malvids</taxon>
        <taxon>Malvales</taxon>
        <taxon>Malvaceae</taxon>
        <taxon>Malvoideae</taxon>
        <taxon>Hibiscus</taxon>
    </lineage>
</organism>
<comment type="caution">
    <text evidence="1">The sequence shown here is derived from an EMBL/GenBank/DDBJ whole genome shotgun (WGS) entry which is preliminary data.</text>
</comment>
<name>A0ABR2REL6_9ROSI</name>